<proteinExistence type="predicted"/>
<dbReference type="InParanoid" id="H2Z8X1"/>
<dbReference type="Gene3D" id="3.40.50.11960">
    <property type="match status" value="1"/>
</dbReference>
<dbReference type="PANTHER" id="PTHR14659">
    <property type="entry name" value="ALPHA- AND GAMMA-ADAPTIN-BINDING PROTEIN P34"/>
    <property type="match status" value="1"/>
</dbReference>
<dbReference type="AlphaFoldDB" id="H2Z8X1"/>
<protein>
    <recommendedName>
        <fullName evidence="4">Alpha-and gamma-adaptin-binding protein p34</fullName>
    </recommendedName>
</protein>
<dbReference type="Pfam" id="PF10199">
    <property type="entry name" value="Adaptin_binding"/>
    <property type="match status" value="1"/>
</dbReference>
<feature type="compositionally biased region" description="Basic and acidic residues" evidence="1">
    <location>
        <begin position="183"/>
        <end position="206"/>
    </location>
</feature>
<dbReference type="GeneTree" id="ENSGT00390000007218"/>
<evidence type="ECO:0008006" key="4">
    <source>
        <dbReference type="Google" id="ProtNLM"/>
    </source>
</evidence>
<dbReference type="InterPro" id="IPR019341">
    <property type="entry name" value="Alpha/Gamma-adaptin-bd_p34"/>
</dbReference>
<dbReference type="eggNOG" id="KOG4273">
    <property type="taxonomic scope" value="Eukaryota"/>
</dbReference>
<organism evidence="2 3">
    <name type="scientific">Ciona savignyi</name>
    <name type="common">Pacific transparent sea squirt</name>
    <dbReference type="NCBI Taxonomy" id="51511"/>
    <lineage>
        <taxon>Eukaryota</taxon>
        <taxon>Metazoa</taxon>
        <taxon>Chordata</taxon>
        <taxon>Tunicata</taxon>
        <taxon>Ascidiacea</taxon>
        <taxon>Phlebobranchia</taxon>
        <taxon>Cionidae</taxon>
        <taxon>Ciona</taxon>
    </lineage>
</organism>
<dbReference type="FunCoup" id="H2Z8X1">
    <property type="interactions" value="85"/>
</dbReference>
<evidence type="ECO:0000256" key="1">
    <source>
        <dbReference type="SAM" id="MobiDB-lite"/>
    </source>
</evidence>
<keyword evidence="3" id="KW-1185">Reference proteome</keyword>
<accession>H2Z8X1</accession>
<sequence>MAEQILAIVPSHFKDMPESFTPTKLIEDLQKHEDISEHPGSENYNWKLLNKYYTANVDVHIVETKNLISEEFSEKLEAVLLMFDSRKASDSISVLDSWLPFIQAWESDIKLAVCERCCSVDDKDGAFLNREKAQLWCIDNGFELIELDPVLEDYDDYEDYGITRIRKAIEAHTWPHMELKENDNEKKKVVEDEKRDQNEKKVKEAEANLGDLSMEQHIDAMLEGVTDDDDQDFEALFQKMHLFKQSAMAMPEASRKDYAEKVVTAFWNAIGGDTDEISSNLDG</sequence>
<dbReference type="Ensembl" id="ENSCSAVT00000014197.1">
    <property type="protein sequence ID" value="ENSCSAVP00000014036.1"/>
    <property type="gene ID" value="ENSCSAVG00000008235.1"/>
</dbReference>
<dbReference type="PANTHER" id="PTHR14659:SF1">
    <property type="entry name" value="ALPHA- AND GAMMA-ADAPTIN-BINDING PROTEIN P34"/>
    <property type="match status" value="1"/>
</dbReference>
<reference evidence="2" key="2">
    <citation type="submission" date="2025-08" db="UniProtKB">
        <authorList>
            <consortium name="Ensembl"/>
        </authorList>
    </citation>
    <scope>IDENTIFICATION</scope>
</reference>
<reference evidence="2" key="3">
    <citation type="submission" date="2025-09" db="UniProtKB">
        <authorList>
            <consortium name="Ensembl"/>
        </authorList>
    </citation>
    <scope>IDENTIFICATION</scope>
</reference>
<evidence type="ECO:0000313" key="2">
    <source>
        <dbReference type="Ensembl" id="ENSCSAVP00000014036.1"/>
    </source>
</evidence>
<reference evidence="3" key="1">
    <citation type="submission" date="2003-08" db="EMBL/GenBank/DDBJ databases">
        <authorList>
            <person name="Birren B."/>
            <person name="Nusbaum C."/>
            <person name="Abebe A."/>
            <person name="Abouelleil A."/>
            <person name="Adekoya E."/>
            <person name="Ait-zahra M."/>
            <person name="Allen N."/>
            <person name="Allen T."/>
            <person name="An P."/>
            <person name="Anderson M."/>
            <person name="Anderson S."/>
            <person name="Arachchi H."/>
            <person name="Armbruster J."/>
            <person name="Bachantsang P."/>
            <person name="Baldwin J."/>
            <person name="Barry A."/>
            <person name="Bayul T."/>
            <person name="Blitshsteyn B."/>
            <person name="Bloom T."/>
            <person name="Blye J."/>
            <person name="Boguslavskiy L."/>
            <person name="Borowsky M."/>
            <person name="Boukhgalter B."/>
            <person name="Brunache A."/>
            <person name="Butler J."/>
            <person name="Calixte N."/>
            <person name="Calvo S."/>
            <person name="Camarata J."/>
            <person name="Campo K."/>
            <person name="Chang J."/>
            <person name="Cheshatsang Y."/>
            <person name="Citroen M."/>
            <person name="Collymore A."/>
            <person name="Considine T."/>
            <person name="Cook A."/>
            <person name="Cooke P."/>
            <person name="Corum B."/>
            <person name="Cuomo C."/>
            <person name="David R."/>
            <person name="Dawoe T."/>
            <person name="Degray S."/>
            <person name="Dodge S."/>
            <person name="Dooley K."/>
            <person name="Dorje P."/>
            <person name="Dorjee K."/>
            <person name="Dorris L."/>
            <person name="Duffey N."/>
            <person name="Dupes A."/>
            <person name="Elkins T."/>
            <person name="Engels R."/>
            <person name="Erickson J."/>
            <person name="Farina A."/>
            <person name="Faro S."/>
            <person name="Ferreira P."/>
            <person name="Fischer H."/>
            <person name="Fitzgerald M."/>
            <person name="Foley K."/>
            <person name="Gage D."/>
            <person name="Galagan J."/>
            <person name="Gearin G."/>
            <person name="Gnerre S."/>
            <person name="Gnirke A."/>
            <person name="Goyette A."/>
            <person name="Graham J."/>
            <person name="Grandbois E."/>
            <person name="Gyaltsen K."/>
            <person name="Hafez N."/>
            <person name="Hagopian D."/>
            <person name="Hagos B."/>
            <person name="Hall J."/>
            <person name="Hatcher B."/>
            <person name="Heller A."/>
            <person name="Higgins H."/>
            <person name="Honan T."/>
            <person name="Horn A."/>
            <person name="Houde N."/>
            <person name="Hughes L."/>
            <person name="Hulme W."/>
            <person name="Husby E."/>
            <person name="Iliev I."/>
            <person name="Jaffe D."/>
            <person name="Jones C."/>
            <person name="Kamal M."/>
            <person name="Kamat A."/>
            <person name="Kamvysselis M."/>
            <person name="Karlsson E."/>
            <person name="Kells C."/>
            <person name="Kieu A."/>
            <person name="Kisner P."/>
            <person name="Kodira C."/>
            <person name="Kulbokas E."/>
            <person name="Labutti K."/>
            <person name="Lama D."/>
            <person name="Landers T."/>
            <person name="Leger J."/>
            <person name="Levine S."/>
            <person name="Lewis D."/>
            <person name="Lewis T."/>
            <person name="Lindblad-toh K."/>
            <person name="Liu X."/>
            <person name="Lokyitsang T."/>
            <person name="Lokyitsang Y."/>
            <person name="Lucien O."/>
            <person name="Lui A."/>
            <person name="Ma L.J."/>
            <person name="Mabbitt R."/>
            <person name="Macdonald J."/>
            <person name="Maclean C."/>
            <person name="Major J."/>
            <person name="Manning J."/>
            <person name="Marabella R."/>
            <person name="Maru K."/>
            <person name="Matthews C."/>
            <person name="Mauceli E."/>
            <person name="Mccarthy M."/>
            <person name="Mcdonough S."/>
            <person name="Mcghee T."/>
            <person name="Meldrim J."/>
            <person name="Meneus L."/>
            <person name="Mesirov J."/>
            <person name="Mihalev A."/>
            <person name="Mihova T."/>
            <person name="Mikkelsen T."/>
            <person name="Mlenga V."/>
            <person name="Moru K."/>
            <person name="Mozes J."/>
            <person name="Mulrain L."/>
            <person name="Munson G."/>
            <person name="Naylor J."/>
            <person name="Newes C."/>
            <person name="Nguyen C."/>
            <person name="Nguyen N."/>
            <person name="Nguyen T."/>
            <person name="Nicol R."/>
            <person name="Nielsen C."/>
            <person name="Nizzari M."/>
            <person name="Norbu C."/>
            <person name="Norbu N."/>
            <person name="O'donnell P."/>
            <person name="Okoawo O."/>
            <person name="O'leary S."/>
            <person name="Omotosho B."/>
            <person name="O'neill K."/>
            <person name="Osman S."/>
            <person name="Parker S."/>
            <person name="Perrin D."/>
            <person name="Phunkhang P."/>
            <person name="Piqani B."/>
            <person name="Purcell S."/>
            <person name="Rachupka T."/>
            <person name="Ramasamy U."/>
            <person name="Rameau R."/>
            <person name="Ray V."/>
            <person name="Raymond C."/>
            <person name="Retta R."/>
            <person name="Richardson S."/>
            <person name="Rise C."/>
            <person name="Rodriguez J."/>
            <person name="Rogers J."/>
            <person name="Rogov P."/>
            <person name="Rutman M."/>
            <person name="Schupbach R."/>
            <person name="Seaman C."/>
            <person name="Settipalli S."/>
            <person name="Sharpe T."/>
            <person name="Sheridan J."/>
            <person name="Sherpa N."/>
            <person name="Shi J."/>
            <person name="Smirnov S."/>
            <person name="Smith C."/>
            <person name="Sougnez C."/>
            <person name="Spencer B."/>
            <person name="Stalker J."/>
            <person name="Stange-thomann N."/>
            <person name="Stavropoulos S."/>
            <person name="Stetson K."/>
            <person name="Stone C."/>
            <person name="Stone S."/>
            <person name="Stubbs M."/>
            <person name="Talamas J."/>
            <person name="Tchuinga P."/>
            <person name="Tenzing P."/>
            <person name="Tesfaye S."/>
            <person name="Theodore J."/>
            <person name="Thoulutsang Y."/>
            <person name="Topham K."/>
            <person name="Towey S."/>
            <person name="Tsamla T."/>
            <person name="Tsomo N."/>
            <person name="Vallee D."/>
            <person name="Vassiliev H."/>
            <person name="Venkataraman V."/>
            <person name="Vinson J."/>
            <person name="Vo A."/>
            <person name="Wade C."/>
            <person name="Wang S."/>
            <person name="Wangchuk T."/>
            <person name="Wangdi T."/>
            <person name="Whittaker C."/>
            <person name="Wilkinson J."/>
            <person name="Wu Y."/>
            <person name="Wyman D."/>
            <person name="Yadav S."/>
            <person name="Yang S."/>
            <person name="Yang X."/>
            <person name="Yeager S."/>
            <person name="Yee E."/>
            <person name="Young G."/>
            <person name="Zainoun J."/>
            <person name="Zembeck L."/>
            <person name="Zimmer A."/>
            <person name="Zody M."/>
            <person name="Lander E."/>
        </authorList>
    </citation>
    <scope>NUCLEOTIDE SEQUENCE [LARGE SCALE GENOMIC DNA]</scope>
</reference>
<dbReference type="OMA" id="VTAFWKA"/>
<name>H2Z8X1_CIOSA</name>
<dbReference type="STRING" id="51511.ENSCSAVP00000014036"/>
<dbReference type="Proteomes" id="UP000007875">
    <property type="component" value="Unassembled WGS sequence"/>
</dbReference>
<dbReference type="HOGENOM" id="CLU_056826_0_0_1"/>
<evidence type="ECO:0000313" key="3">
    <source>
        <dbReference type="Proteomes" id="UP000007875"/>
    </source>
</evidence>
<feature type="region of interest" description="Disordered" evidence="1">
    <location>
        <begin position="183"/>
        <end position="209"/>
    </location>
</feature>